<dbReference type="SMART" id="SM00421">
    <property type="entry name" value="HTH_LUXR"/>
    <property type="match status" value="1"/>
</dbReference>
<dbReference type="InterPro" id="IPR036388">
    <property type="entry name" value="WH-like_DNA-bd_sf"/>
</dbReference>
<dbReference type="Pfam" id="PF00196">
    <property type="entry name" value="GerE"/>
    <property type="match status" value="1"/>
</dbReference>
<sequence length="364" mass="40969">MNAKWETSKRKLLALARRHPSSSQDYRTALLQLLREFLPFDGACCTAVDPQTLLSTGAITEDGVEAIHHGIFEQEYLRDDFIRYEELSRAAEPVATLYQATGGERMKSERYRNVLLPAGFADELRAALKYDGACWGFLTLFRLQGRPVFSEEEREWMAELVPLIACQLRKTALLLPAEDTSWMEEETGIVVMSEQLTIHSANATADRWLSLLRRWESIDRHTLPRPVRAVCFRALSQMNEPAPKASLAKVCIRMPDGPYVTIQANPMHGTDGAVYLAVLFGPAKPADILPLVCEAYGLSEREKQILDQLVRGSSTKELARALHISAYTVQDHLKSIFAKTGVSSRRELIWQLFSRFGVEAGSRE</sequence>
<proteinExistence type="predicted"/>
<organism evidence="5 6">
    <name type="scientific">Brevibacillus gelatini</name>
    <dbReference type="NCBI Taxonomy" id="1655277"/>
    <lineage>
        <taxon>Bacteria</taxon>
        <taxon>Bacillati</taxon>
        <taxon>Bacillota</taxon>
        <taxon>Bacilli</taxon>
        <taxon>Bacillales</taxon>
        <taxon>Paenibacillaceae</taxon>
        <taxon>Brevibacillus</taxon>
    </lineage>
</organism>
<evidence type="ECO:0000256" key="3">
    <source>
        <dbReference type="ARBA" id="ARBA00023163"/>
    </source>
</evidence>
<dbReference type="RefSeq" id="WP_122904697.1">
    <property type="nucleotide sequence ID" value="NZ_RHHS01000024.1"/>
</dbReference>
<dbReference type="PROSITE" id="PS50043">
    <property type="entry name" value="HTH_LUXR_2"/>
    <property type="match status" value="1"/>
</dbReference>
<dbReference type="SUPFAM" id="SSF46894">
    <property type="entry name" value="C-terminal effector domain of the bipartite response regulators"/>
    <property type="match status" value="1"/>
</dbReference>
<dbReference type="OrthoDB" id="9815744at2"/>
<dbReference type="InterPro" id="IPR016032">
    <property type="entry name" value="Sig_transdc_resp-reg_C-effctor"/>
</dbReference>
<dbReference type="Gene3D" id="1.10.10.10">
    <property type="entry name" value="Winged helix-like DNA-binding domain superfamily/Winged helix DNA-binding domain"/>
    <property type="match status" value="1"/>
</dbReference>
<dbReference type="GO" id="GO:0006355">
    <property type="term" value="P:regulation of DNA-templated transcription"/>
    <property type="evidence" value="ECO:0007669"/>
    <property type="project" value="InterPro"/>
</dbReference>
<dbReference type="EMBL" id="RHHS01000024">
    <property type="protein sequence ID" value="RNB57371.1"/>
    <property type="molecule type" value="Genomic_DNA"/>
</dbReference>
<dbReference type="Proteomes" id="UP000268829">
    <property type="component" value="Unassembled WGS sequence"/>
</dbReference>
<reference evidence="5 6" key="1">
    <citation type="submission" date="2018-10" db="EMBL/GenBank/DDBJ databases">
        <title>Phylogenomics of Brevibacillus.</title>
        <authorList>
            <person name="Dunlap C."/>
        </authorList>
    </citation>
    <scope>NUCLEOTIDE SEQUENCE [LARGE SCALE GENOMIC DNA]</scope>
    <source>
        <strain evidence="5 6">DSM 100115</strain>
    </source>
</reference>
<dbReference type="SUPFAM" id="SSF55781">
    <property type="entry name" value="GAF domain-like"/>
    <property type="match status" value="1"/>
</dbReference>
<evidence type="ECO:0000256" key="2">
    <source>
        <dbReference type="ARBA" id="ARBA00023125"/>
    </source>
</evidence>
<evidence type="ECO:0000313" key="6">
    <source>
        <dbReference type="Proteomes" id="UP000268829"/>
    </source>
</evidence>
<dbReference type="PANTHER" id="PTHR44688">
    <property type="entry name" value="DNA-BINDING TRANSCRIPTIONAL ACTIVATOR DEVR_DOSR"/>
    <property type="match status" value="1"/>
</dbReference>
<keyword evidence="3" id="KW-0804">Transcription</keyword>
<accession>A0A3M8B1L1</accession>
<dbReference type="PRINTS" id="PR00038">
    <property type="entry name" value="HTHLUXR"/>
</dbReference>
<dbReference type="AlphaFoldDB" id="A0A3M8B1L1"/>
<gene>
    <name evidence="5" type="ORF">EDM57_10405</name>
</gene>
<evidence type="ECO:0000259" key="4">
    <source>
        <dbReference type="PROSITE" id="PS50043"/>
    </source>
</evidence>
<keyword evidence="6" id="KW-1185">Reference proteome</keyword>
<protein>
    <submittedName>
        <fullName evidence="5">LuxR family transcriptional regulator</fullName>
    </submittedName>
</protein>
<name>A0A3M8B1L1_9BACL</name>
<dbReference type="InterPro" id="IPR000792">
    <property type="entry name" value="Tscrpt_reg_LuxR_C"/>
</dbReference>
<evidence type="ECO:0000256" key="1">
    <source>
        <dbReference type="ARBA" id="ARBA00023015"/>
    </source>
</evidence>
<comment type="caution">
    <text evidence="5">The sequence shown here is derived from an EMBL/GenBank/DDBJ whole genome shotgun (WGS) entry which is preliminary data.</text>
</comment>
<keyword evidence="1" id="KW-0805">Transcription regulation</keyword>
<dbReference type="CDD" id="cd06170">
    <property type="entry name" value="LuxR_C_like"/>
    <property type="match status" value="1"/>
</dbReference>
<keyword evidence="2" id="KW-0238">DNA-binding</keyword>
<feature type="domain" description="HTH luxR-type" evidence="4">
    <location>
        <begin position="291"/>
        <end position="356"/>
    </location>
</feature>
<dbReference type="GO" id="GO:0003677">
    <property type="term" value="F:DNA binding"/>
    <property type="evidence" value="ECO:0007669"/>
    <property type="project" value="UniProtKB-KW"/>
</dbReference>
<dbReference type="PANTHER" id="PTHR44688:SF16">
    <property type="entry name" value="DNA-BINDING TRANSCRIPTIONAL ACTIVATOR DEVR_DOSR"/>
    <property type="match status" value="1"/>
</dbReference>
<evidence type="ECO:0000313" key="5">
    <source>
        <dbReference type="EMBL" id="RNB57371.1"/>
    </source>
</evidence>